<feature type="region of interest" description="Disordered" evidence="1">
    <location>
        <begin position="34"/>
        <end position="53"/>
    </location>
</feature>
<protein>
    <submittedName>
        <fullName evidence="3">Uncharacterized protein</fullName>
    </submittedName>
</protein>
<evidence type="ECO:0000256" key="1">
    <source>
        <dbReference type="SAM" id="MobiDB-lite"/>
    </source>
</evidence>
<dbReference type="Proteomes" id="UP001322277">
    <property type="component" value="Chromosome 10"/>
</dbReference>
<accession>A0AAX4J3P5</accession>
<dbReference type="RefSeq" id="XP_062787248.1">
    <property type="nucleotide sequence ID" value="XM_062931197.1"/>
</dbReference>
<evidence type="ECO:0000313" key="4">
    <source>
        <dbReference type="Proteomes" id="UP001322277"/>
    </source>
</evidence>
<keyword evidence="4" id="KW-1185">Reference proteome</keyword>
<reference evidence="4" key="1">
    <citation type="journal article" date="2023" name="bioRxiv">
        <title>Complete genome of the Medicago anthracnose fungus, Colletotrichum destructivum, reveals a mini-chromosome-like region within a core chromosome.</title>
        <authorList>
            <person name="Lapalu N."/>
            <person name="Simon A."/>
            <person name="Lu A."/>
            <person name="Plaumann P.-L."/>
            <person name="Amselem J."/>
            <person name="Pigne S."/>
            <person name="Auger A."/>
            <person name="Koch C."/>
            <person name="Dallery J.-F."/>
            <person name="O'Connell R.J."/>
        </authorList>
    </citation>
    <scope>NUCLEOTIDE SEQUENCE [LARGE SCALE GENOMIC DNA]</scope>
    <source>
        <strain evidence="4">CBS 520.97</strain>
    </source>
</reference>
<sequence>MFGLDWKRALIGVLLLESLGSALVLPPRDVAAQPNELSAKSRRESTGPHAGLYIRDDENSKKWELDTAPTYFD</sequence>
<dbReference type="KEGG" id="cdet:87951541"/>
<keyword evidence="2" id="KW-0732">Signal</keyword>
<feature type="signal peptide" evidence="2">
    <location>
        <begin position="1"/>
        <end position="22"/>
    </location>
</feature>
<organism evidence="3 4">
    <name type="scientific">Colletotrichum destructivum</name>
    <dbReference type="NCBI Taxonomy" id="34406"/>
    <lineage>
        <taxon>Eukaryota</taxon>
        <taxon>Fungi</taxon>
        <taxon>Dikarya</taxon>
        <taxon>Ascomycota</taxon>
        <taxon>Pezizomycotina</taxon>
        <taxon>Sordariomycetes</taxon>
        <taxon>Hypocreomycetidae</taxon>
        <taxon>Glomerellales</taxon>
        <taxon>Glomerellaceae</taxon>
        <taxon>Colletotrichum</taxon>
        <taxon>Colletotrichum destructivum species complex</taxon>
    </lineage>
</organism>
<feature type="chain" id="PRO_5043365709" evidence="2">
    <location>
        <begin position="23"/>
        <end position="73"/>
    </location>
</feature>
<name>A0AAX4J3P5_9PEZI</name>
<evidence type="ECO:0000256" key="2">
    <source>
        <dbReference type="SAM" id="SignalP"/>
    </source>
</evidence>
<dbReference type="AlphaFoldDB" id="A0AAX4J3P5"/>
<gene>
    <name evidence="3" type="ORF">CDEST_15041</name>
</gene>
<evidence type="ECO:0000313" key="3">
    <source>
        <dbReference type="EMBL" id="WQF90027.1"/>
    </source>
</evidence>
<dbReference type="EMBL" id="CP137314">
    <property type="protein sequence ID" value="WQF90027.1"/>
    <property type="molecule type" value="Genomic_DNA"/>
</dbReference>
<dbReference type="GeneID" id="87951541"/>
<proteinExistence type="predicted"/>